<evidence type="ECO:0000313" key="8">
    <source>
        <dbReference type="Proteomes" id="UP000228920"/>
    </source>
</evidence>
<proteinExistence type="predicted"/>
<organism evidence="7 8">
    <name type="scientific">candidate division WWE3 bacterium CG_4_10_14_0_2_um_filter_41_14</name>
    <dbReference type="NCBI Taxonomy" id="1975072"/>
    <lineage>
        <taxon>Bacteria</taxon>
        <taxon>Katanobacteria</taxon>
    </lineage>
</organism>
<dbReference type="GO" id="GO:0009007">
    <property type="term" value="F:site-specific DNA-methyltransferase (adenine-specific) activity"/>
    <property type="evidence" value="ECO:0007669"/>
    <property type="project" value="UniProtKB-EC"/>
</dbReference>
<comment type="catalytic activity">
    <reaction evidence="4">
        <text>a 2'-deoxyadenosine in DNA + S-adenosyl-L-methionine = an N(6)-methyl-2'-deoxyadenosine in DNA + S-adenosyl-L-homocysteine + H(+)</text>
        <dbReference type="Rhea" id="RHEA:15197"/>
        <dbReference type="Rhea" id="RHEA-COMP:12418"/>
        <dbReference type="Rhea" id="RHEA-COMP:12419"/>
        <dbReference type="ChEBI" id="CHEBI:15378"/>
        <dbReference type="ChEBI" id="CHEBI:57856"/>
        <dbReference type="ChEBI" id="CHEBI:59789"/>
        <dbReference type="ChEBI" id="CHEBI:90615"/>
        <dbReference type="ChEBI" id="CHEBI:90616"/>
        <dbReference type="EC" id="2.1.1.72"/>
    </reaction>
</comment>
<dbReference type="GO" id="GO:0032259">
    <property type="term" value="P:methylation"/>
    <property type="evidence" value="ECO:0007669"/>
    <property type="project" value="UniProtKB-KW"/>
</dbReference>
<dbReference type="GO" id="GO:0003677">
    <property type="term" value="F:DNA binding"/>
    <property type="evidence" value="ECO:0007669"/>
    <property type="project" value="InterPro"/>
</dbReference>
<feature type="domain" description="Type ISP restriction-modification enzyme LLaBIII C-terminal specificity" evidence="6">
    <location>
        <begin position="711"/>
        <end position="967"/>
    </location>
</feature>
<dbReference type="InterPro" id="IPR029063">
    <property type="entry name" value="SAM-dependent_MTases_sf"/>
</dbReference>
<evidence type="ECO:0000313" key="7">
    <source>
        <dbReference type="EMBL" id="PIZ46299.1"/>
    </source>
</evidence>
<evidence type="ECO:0000256" key="2">
    <source>
        <dbReference type="ARBA" id="ARBA00022603"/>
    </source>
</evidence>
<protein>
    <recommendedName>
        <fullName evidence="1">site-specific DNA-methyltransferase (adenine-specific)</fullName>
        <ecNumber evidence="1">2.1.1.72</ecNumber>
    </recommendedName>
</protein>
<dbReference type="PRINTS" id="PR00507">
    <property type="entry name" value="N12N6MTFRASE"/>
</dbReference>
<evidence type="ECO:0000259" key="5">
    <source>
        <dbReference type="Pfam" id="PF02384"/>
    </source>
</evidence>
<dbReference type="EC" id="2.1.1.72" evidence="1"/>
<dbReference type="InterPro" id="IPR003356">
    <property type="entry name" value="DNA_methylase_A-5"/>
</dbReference>
<dbReference type="EMBL" id="PFNL01000105">
    <property type="protein sequence ID" value="PIZ46299.1"/>
    <property type="molecule type" value="Genomic_DNA"/>
</dbReference>
<dbReference type="SUPFAM" id="SSF53335">
    <property type="entry name" value="S-adenosyl-L-methionine-dependent methyltransferases"/>
    <property type="match status" value="1"/>
</dbReference>
<reference evidence="8" key="1">
    <citation type="submission" date="2017-09" db="EMBL/GenBank/DDBJ databases">
        <title>Depth-based differentiation of microbial function through sediment-hosted aquifers and enrichment of novel symbionts in the deep terrestrial subsurface.</title>
        <authorList>
            <person name="Probst A.J."/>
            <person name="Ladd B."/>
            <person name="Jarett J.K."/>
            <person name="Geller-Mcgrath D.E."/>
            <person name="Sieber C.M.K."/>
            <person name="Emerson J.B."/>
            <person name="Anantharaman K."/>
            <person name="Thomas B.C."/>
            <person name="Malmstrom R."/>
            <person name="Stieglmeier M."/>
            <person name="Klingl A."/>
            <person name="Woyke T."/>
            <person name="Ryan C.M."/>
            <person name="Banfield J.F."/>
        </authorList>
    </citation>
    <scope>NUCLEOTIDE SEQUENCE [LARGE SCALE GENOMIC DNA]</scope>
</reference>
<evidence type="ECO:0000259" key="6">
    <source>
        <dbReference type="Pfam" id="PF18135"/>
    </source>
</evidence>
<dbReference type="Pfam" id="PF02384">
    <property type="entry name" value="N6_Mtase"/>
    <property type="match status" value="1"/>
</dbReference>
<sequence>MTNDILQNYVNSISSKYAHEETSEMGYRTDFELLLKGIFESINVSRFDHDAKAKQGNKPDFVVLKNDVPILYIETKDIGVSLDKIEKSEQMSRYYGYANLVLTDYVEFRFYRNGLPYGEPIKIAEFNKSSRIISALPNNFEYLAKTLVDFTQSHKEPIKSGKHLSKIMGGKALRIRDNVRHLLDERQTKDTDLAKLYDSIKSMLVHDLTIDTFSDLYAQTLVYGLFVARFYDKTPNNFTRNEARELIPNSNKFLKHFFDHIVGIEFKSSLRFIVDELCEVYSYADVGKLMDDYYKKPDETDKTYDPVIHFYEDFLNEYDPILRKKMGAYYTPQPVVDFIVSSVDVLLKKEFGLTQGIADTTKLANDKHKVQILDPATGTGTFISTVIRDIYKPFVENKQEGRWPTYVHRDLLPRLHGFELMMAAYTIAHLRLGIAFRKTKFWDFKQRLGIYLTNSLEESVEQNNLFVFGLAESIADESKEANIIKNETPIMVVIGNPPYSVSSSNKGKWIQDLVQDYKKDLNEKNIQPLSDDYIKFIRFAEHFIQKNKSGIVAMITNNSFLDGIIHRQMRKHLLETFDEIYILDLHGNSKKKEKAPDGGKDENVFDIQQGVSVNIFVRKSEEKDSLGKVYHADLFGKRTNKFDFLNSSNLKNIKWTEPEYSDPYYFFVPKDFRFEAEYNKGFSVSELFILNTSGIKTHKDAELVGFDAFEENNNKYLYRVFDTRYINFDLKKVVRHRFSVMKHAVKDNLSLLTSRQLSTFDFQHVFATRSLSDICSVSLQTKESTYVFPLYLYPEDGTKTSNLKTEIVSKIENIIGKVSPENIFDYIYAVLHSPEYRQKYKEFLKINFPRIPYPKDKNSFRKLVSLGSEIRAFHLLESPKVNKFITTYPTQGSDTVEKIEYKDGNVFINSSQYFGNVPEVTWNFWIGGYQPAQKWLKDRKGRKFTNEDIEHYQKIIVALVETDNVMKEIDKVIIYD</sequence>
<dbReference type="Proteomes" id="UP000228920">
    <property type="component" value="Unassembled WGS sequence"/>
</dbReference>
<dbReference type="Gene3D" id="3.40.50.150">
    <property type="entry name" value="Vaccinia Virus protein VP39"/>
    <property type="match status" value="1"/>
</dbReference>
<dbReference type="PANTHER" id="PTHR33841:SF1">
    <property type="entry name" value="DNA METHYLTRANSFERASE A"/>
    <property type="match status" value="1"/>
</dbReference>
<evidence type="ECO:0000256" key="3">
    <source>
        <dbReference type="ARBA" id="ARBA00022679"/>
    </source>
</evidence>
<dbReference type="InterPro" id="IPR050953">
    <property type="entry name" value="N4_N6_ade-DNA_methylase"/>
</dbReference>
<accession>A0A2M7TIQ9</accession>
<dbReference type="AlphaFoldDB" id="A0A2M7TIQ9"/>
<feature type="domain" description="DNA methylase adenine-specific" evidence="5">
    <location>
        <begin position="305"/>
        <end position="575"/>
    </location>
</feature>
<dbReference type="PANTHER" id="PTHR33841">
    <property type="entry name" value="DNA METHYLTRANSFERASE YEEA-RELATED"/>
    <property type="match status" value="1"/>
</dbReference>
<comment type="caution">
    <text evidence="7">The sequence shown here is derived from an EMBL/GenBank/DDBJ whole genome shotgun (WGS) entry which is preliminary data.</text>
</comment>
<keyword evidence="2 7" id="KW-0489">Methyltransferase</keyword>
<keyword evidence="3 7" id="KW-0808">Transferase</keyword>
<evidence type="ECO:0000256" key="4">
    <source>
        <dbReference type="ARBA" id="ARBA00047942"/>
    </source>
</evidence>
<dbReference type="InterPro" id="IPR041635">
    <property type="entry name" value="Type_ISP_LLaBIII_C"/>
</dbReference>
<gene>
    <name evidence="7" type="ORF">COY32_03525</name>
</gene>
<name>A0A2M7TIQ9_UNCKA</name>
<evidence type="ECO:0000256" key="1">
    <source>
        <dbReference type="ARBA" id="ARBA00011900"/>
    </source>
</evidence>
<dbReference type="Pfam" id="PF18135">
    <property type="entry name" value="Type_ISP_C"/>
    <property type="match status" value="1"/>
</dbReference>
<dbReference type="GO" id="GO:0008170">
    <property type="term" value="F:N-methyltransferase activity"/>
    <property type="evidence" value="ECO:0007669"/>
    <property type="project" value="InterPro"/>
</dbReference>